<feature type="domain" description="CCD97-like C-terminal" evidence="2">
    <location>
        <begin position="129"/>
        <end position="471"/>
    </location>
</feature>
<evidence type="ECO:0000256" key="1">
    <source>
        <dbReference type="SAM" id="MobiDB-lite"/>
    </source>
</evidence>
<dbReference type="AlphaFoldDB" id="A0A139AMF0"/>
<keyword evidence="4" id="KW-1185">Reference proteome</keyword>
<feature type="compositionally biased region" description="Low complexity" evidence="1">
    <location>
        <begin position="100"/>
        <end position="118"/>
    </location>
</feature>
<evidence type="ECO:0000313" key="4">
    <source>
        <dbReference type="Proteomes" id="UP000070544"/>
    </source>
</evidence>
<feature type="compositionally biased region" description="Acidic residues" evidence="1">
    <location>
        <begin position="391"/>
        <end position="403"/>
    </location>
</feature>
<feature type="compositionally biased region" description="Acidic residues" evidence="1">
    <location>
        <begin position="232"/>
        <end position="242"/>
    </location>
</feature>
<reference evidence="3 4" key="1">
    <citation type="journal article" date="2015" name="Genome Biol. Evol.">
        <title>Phylogenomic analyses indicate that early fungi evolved digesting cell walls of algal ancestors of land plants.</title>
        <authorList>
            <person name="Chang Y."/>
            <person name="Wang S."/>
            <person name="Sekimoto S."/>
            <person name="Aerts A.L."/>
            <person name="Choi C."/>
            <person name="Clum A."/>
            <person name="LaButti K.M."/>
            <person name="Lindquist E.A."/>
            <person name="Yee Ngan C."/>
            <person name="Ohm R.A."/>
            <person name="Salamov A.A."/>
            <person name="Grigoriev I.V."/>
            <person name="Spatafora J.W."/>
            <person name="Berbee M.L."/>
        </authorList>
    </citation>
    <scope>NUCLEOTIDE SEQUENCE [LARGE SCALE GENOMIC DNA]</scope>
    <source>
        <strain evidence="3 4">JEL478</strain>
    </source>
</reference>
<feature type="region of interest" description="Disordered" evidence="1">
    <location>
        <begin position="199"/>
        <end position="407"/>
    </location>
</feature>
<name>A0A139AMF0_GONPJ</name>
<feature type="compositionally biased region" description="Low complexity" evidence="1">
    <location>
        <begin position="204"/>
        <end position="216"/>
    </location>
</feature>
<organism evidence="3 4">
    <name type="scientific">Gonapodya prolifera (strain JEL478)</name>
    <name type="common">Monoblepharis prolifera</name>
    <dbReference type="NCBI Taxonomy" id="1344416"/>
    <lineage>
        <taxon>Eukaryota</taxon>
        <taxon>Fungi</taxon>
        <taxon>Fungi incertae sedis</taxon>
        <taxon>Chytridiomycota</taxon>
        <taxon>Chytridiomycota incertae sedis</taxon>
        <taxon>Monoblepharidomycetes</taxon>
        <taxon>Monoblepharidales</taxon>
        <taxon>Gonapodyaceae</taxon>
        <taxon>Gonapodya</taxon>
    </lineage>
</organism>
<proteinExistence type="predicted"/>
<dbReference type="PANTHER" id="PTHR31840:SF1">
    <property type="entry name" value="COILED-COIL DOMAIN-CONTAINING PROTEIN 97"/>
    <property type="match status" value="1"/>
</dbReference>
<feature type="compositionally biased region" description="Acidic residues" evidence="1">
    <location>
        <begin position="269"/>
        <end position="286"/>
    </location>
</feature>
<accession>A0A139AMF0</accession>
<evidence type="ECO:0000313" key="3">
    <source>
        <dbReference type="EMBL" id="KXS17703.1"/>
    </source>
</evidence>
<feature type="compositionally biased region" description="Low complexity" evidence="1">
    <location>
        <begin position="345"/>
        <end position="356"/>
    </location>
</feature>
<dbReference type="STRING" id="1344416.A0A139AMF0"/>
<dbReference type="Proteomes" id="UP000070544">
    <property type="component" value="Unassembled WGS sequence"/>
</dbReference>
<dbReference type="OrthoDB" id="333176at2759"/>
<feature type="region of interest" description="Disordered" evidence="1">
    <location>
        <begin position="465"/>
        <end position="529"/>
    </location>
</feature>
<evidence type="ECO:0000259" key="2">
    <source>
        <dbReference type="Pfam" id="PF09747"/>
    </source>
</evidence>
<dbReference type="PANTHER" id="PTHR31840">
    <property type="entry name" value="COILED-COIL DOMAIN-CONTAINING PROTEIN 97"/>
    <property type="match status" value="1"/>
</dbReference>
<dbReference type="EMBL" id="KQ965745">
    <property type="protein sequence ID" value="KXS17703.1"/>
    <property type="molecule type" value="Genomic_DNA"/>
</dbReference>
<feature type="compositionally biased region" description="Acidic residues" evidence="1">
    <location>
        <begin position="468"/>
        <end position="491"/>
    </location>
</feature>
<dbReference type="Pfam" id="PF09747">
    <property type="entry name" value="CCD97-like_C"/>
    <property type="match status" value="1"/>
</dbReference>
<feature type="region of interest" description="Disordered" evidence="1">
    <location>
        <begin position="91"/>
        <end position="126"/>
    </location>
</feature>
<dbReference type="InterPro" id="IPR018613">
    <property type="entry name" value="Ccdc97-like"/>
</dbReference>
<dbReference type="InterPro" id="IPR040233">
    <property type="entry name" value="CCD97-like_C"/>
</dbReference>
<gene>
    <name evidence="3" type="ORF">M427DRAFT_68222</name>
</gene>
<protein>
    <recommendedName>
        <fullName evidence="2">CCD97-like C-terminal domain-containing protein</fullName>
    </recommendedName>
</protein>
<sequence>MTSAAESLFTRLLLSPAFVFKPLRLGESEPSADAKLHSLRVTFDKDPAIFLSRWGRFLGAEDLGLFDQWKDDYEVRHYLTSLQNALRPAAPAALPPAAPNPTSSPTSTLTPTNETTTTHFPPSSKRAANRRLAYLPRLHRSDYFSDDAMRGRDPVAYHEFVGRWKEAEERKPFGDDMTLLDRVLHNIDAAYYHDALDAARARESQSQSQSHPQSPSDADADDESVPAVPESTDADADADEDSGSGGGGMGAPGLAWATGARSGFLRQQEDEEEFVEEFEEEDEDVDLGTVASAEAEQAGQGGGLGRSAGARPTVPQRGPSLAARGAPTVRARVRGGRRDVGGLRGASAAAAAAPNSHPSPPIPPQEHDFPSNLPGATYPYPSATPDTPNTPDEDLLDELDESSGLDATLDDLRERELAMRVGRKDLVRVMEERFLGGRDSDFDYAAVDTDSDLDDLTLLERDVQERYFDEDEDEDLGSDGDGDGDDEEDGGEGARGGRGVKGRAKTGGRAWREARSVRTGSQYDGRVDY</sequence>